<dbReference type="GO" id="GO:0008808">
    <property type="term" value="F:cardiolipin synthase activity"/>
    <property type="evidence" value="ECO:0007669"/>
    <property type="project" value="TreeGrafter"/>
</dbReference>
<dbReference type="GO" id="GO:0032049">
    <property type="term" value="P:cardiolipin biosynthetic process"/>
    <property type="evidence" value="ECO:0007669"/>
    <property type="project" value="UniProtKB-ARBA"/>
</dbReference>
<organism evidence="3 4">
    <name type="scientific">Scleromatobacter humisilvae</name>
    <dbReference type="NCBI Taxonomy" id="2897159"/>
    <lineage>
        <taxon>Bacteria</taxon>
        <taxon>Pseudomonadati</taxon>
        <taxon>Pseudomonadota</taxon>
        <taxon>Betaproteobacteria</taxon>
        <taxon>Burkholderiales</taxon>
        <taxon>Sphaerotilaceae</taxon>
        <taxon>Scleromatobacter</taxon>
    </lineage>
</organism>
<dbReference type="PANTHER" id="PTHR21248">
    <property type="entry name" value="CARDIOLIPIN SYNTHASE"/>
    <property type="match status" value="1"/>
</dbReference>
<feature type="chain" id="PRO_5040990447" evidence="1">
    <location>
        <begin position="31"/>
        <end position="466"/>
    </location>
</feature>
<evidence type="ECO:0000313" key="4">
    <source>
        <dbReference type="Proteomes" id="UP001139353"/>
    </source>
</evidence>
<accession>A0A9X1YKP4</accession>
<dbReference type="PANTHER" id="PTHR21248:SF22">
    <property type="entry name" value="PHOSPHOLIPASE D"/>
    <property type="match status" value="1"/>
</dbReference>
<dbReference type="RefSeq" id="WP_275683738.1">
    <property type="nucleotide sequence ID" value="NZ_JAJLJH010000005.1"/>
</dbReference>
<dbReference type="SUPFAM" id="SSF56024">
    <property type="entry name" value="Phospholipase D/nuclease"/>
    <property type="match status" value="2"/>
</dbReference>
<dbReference type="GO" id="GO:0016020">
    <property type="term" value="C:membrane"/>
    <property type="evidence" value="ECO:0007669"/>
    <property type="project" value="TreeGrafter"/>
</dbReference>
<dbReference type="SMART" id="SM00155">
    <property type="entry name" value="PLDc"/>
    <property type="match status" value="2"/>
</dbReference>
<evidence type="ECO:0000256" key="1">
    <source>
        <dbReference type="SAM" id="SignalP"/>
    </source>
</evidence>
<protein>
    <submittedName>
        <fullName evidence="3">Phospholipase D-like domain-containing protein</fullName>
    </submittedName>
</protein>
<dbReference type="Proteomes" id="UP001139353">
    <property type="component" value="Unassembled WGS sequence"/>
</dbReference>
<dbReference type="AlphaFoldDB" id="A0A9X1YKP4"/>
<dbReference type="PROSITE" id="PS51257">
    <property type="entry name" value="PROKAR_LIPOPROTEIN"/>
    <property type="match status" value="1"/>
</dbReference>
<dbReference type="Pfam" id="PF13091">
    <property type="entry name" value="PLDc_2"/>
    <property type="match status" value="2"/>
</dbReference>
<comment type="caution">
    <text evidence="3">The sequence shown here is derived from an EMBL/GenBank/DDBJ whole genome shotgun (WGS) entry which is preliminary data.</text>
</comment>
<proteinExistence type="predicted"/>
<dbReference type="InterPro" id="IPR025202">
    <property type="entry name" value="PLD-like_dom"/>
</dbReference>
<keyword evidence="4" id="KW-1185">Reference proteome</keyword>
<dbReference type="EMBL" id="JAJLJH010000005">
    <property type="protein sequence ID" value="MCK9687701.1"/>
    <property type="molecule type" value="Genomic_DNA"/>
</dbReference>
<reference evidence="3" key="1">
    <citation type="submission" date="2021-11" db="EMBL/GenBank/DDBJ databases">
        <title>BS-T2-15 a new species belonging to the Comamonadaceae family isolated from the soil of a French oak forest.</title>
        <authorList>
            <person name="Mieszkin S."/>
            <person name="Alain K."/>
        </authorList>
    </citation>
    <scope>NUCLEOTIDE SEQUENCE</scope>
    <source>
        <strain evidence="3">BS-T2-15</strain>
    </source>
</reference>
<dbReference type="CDD" id="cd09159">
    <property type="entry name" value="PLDc_ybhO_like_2"/>
    <property type="match status" value="1"/>
</dbReference>
<feature type="signal peptide" evidence="1">
    <location>
        <begin position="1"/>
        <end position="30"/>
    </location>
</feature>
<feature type="domain" description="PLD phosphodiesterase" evidence="2">
    <location>
        <begin position="192"/>
        <end position="219"/>
    </location>
</feature>
<feature type="domain" description="PLD phosphodiesterase" evidence="2">
    <location>
        <begin position="379"/>
        <end position="406"/>
    </location>
</feature>
<dbReference type="PROSITE" id="PS50035">
    <property type="entry name" value="PLD"/>
    <property type="match status" value="2"/>
</dbReference>
<dbReference type="InterPro" id="IPR001736">
    <property type="entry name" value="PLipase_D/transphosphatidylase"/>
</dbReference>
<dbReference type="Gene3D" id="3.30.870.10">
    <property type="entry name" value="Endonuclease Chain A"/>
    <property type="match status" value="2"/>
</dbReference>
<sequence>MPPVRPLLSRAASACSFALLAACSSLPTIAPDTAEAAGTGGVRIDGAHGPLSPDAQKRVLARLQAAGQDTDIFQRHLAYEQEIVGSPLSAGNRVTLLQDGPSTYQALYAAMAGAKNSIDMESYIIEDDEVGRRFATELKAAVARGVVVNLVYDSVGSIDTPKAYFEDLAAHGVNTLQFNPIDPLKAKAGWDVNSRDHRKLTIVDGRTAFVGGINISSVYSGGSFRQHTKYEPGHGQKVPWRDTDLQIDGPVVADFQKLFMDTWARQKGKAMASADYFPQVERQGDVVVRAIGGTSTEPYSQIYATLLSAVRSSSTSILLANAYFDPDPQLMGAIKDAAKRGVDVQLLLPSVSDTWLVSAAGRRHYGELLEAGVKIYERQGALLHSKTTLIDGVWCAVGSTNLDWRSFLHNDEIDAIVLSPAFGDQMRAAFANDLAQSQQLTLDKWQSRGLFPRLQEWSAGMWEYWL</sequence>
<name>A0A9X1YKP4_9BURK</name>
<dbReference type="CDD" id="cd09110">
    <property type="entry name" value="PLDc_CLS_1"/>
    <property type="match status" value="1"/>
</dbReference>
<evidence type="ECO:0000313" key="3">
    <source>
        <dbReference type="EMBL" id="MCK9687701.1"/>
    </source>
</evidence>
<evidence type="ECO:0000259" key="2">
    <source>
        <dbReference type="PROSITE" id="PS50035"/>
    </source>
</evidence>
<gene>
    <name evidence="3" type="ORF">LPC04_18515</name>
</gene>
<keyword evidence="1" id="KW-0732">Signal</keyword>